<protein>
    <submittedName>
        <fullName evidence="2">Uncharacterized protein</fullName>
    </submittedName>
</protein>
<evidence type="ECO:0000313" key="2">
    <source>
        <dbReference type="EMBL" id="TKW02502.1"/>
    </source>
</evidence>
<dbReference type="Proteomes" id="UP000298652">
    <property type="component" value="Chromosome 8"/>
</dbReference>
<keyword evidence="3" id="KW-1185">Reference proteome</keyword>
<dbReference type="EMBL" id="CM016559">
    <property type="protein sequence ID" value="TKW02502.1"/>
    <property type="molecule type" value="Genomic_DNA"/>
</dbReference>
<organism evidence="2 3">
    <name type="scientific">Setaria viridis</name>
    <name type="common">Green bristlegrass</name>
    <name type="synonym">Setaria italica subsp. viridis</name>
    <dbReference type="NCBI Taxonomy" id="4556"/>
    <lineage>
        <taxon>Eukaryota</taxon>
        <taxon>Viridiplantae</taxon>
        <taxon>Streptophyta</taxon>
        <taxon>Embryophyta</taxon>
        <taxon>Tracheophyta</taxon>
        <taxon>Spermatophyta</taxon>
        <taxon>Magnoliopsida</taxon>
        <taxon>Liliopsida</taxon>
        <taxon>Poales</taxon>
        <taxon>Poaceae</taxon>
        <taxon>PACMAD clade</taxon>
        <taxon>Panicoideae</taxon>
        <taxon>Panicodae</taxon>
        <taxon>Paniceae</taxon>
        <taxon>Cenchrinae</taxon>
        <taxon>Setaria</taxon>
    </lineage>
</organism>
<dbReference type="OMA" id="HEFEYNI"/>
<proteinExistence type="predicted"/>
<accession>A0A4U6TL41</accession>
<name>A0A4U6TL41_SETVI</name>
<gene>
    <name evidence="2" type="ORF">SEVIR_8G246868v2</name>
</gene>
<evidence type="ECO:0000256" key="1">
    <source>
        <dbReference type="SAM" id="MobiDB-lite"/>
    </source>
</evidence>
<dbReference type="AlphaFoldDB" id="A0A4U6TL41"/>
<feature type="region of interest" description="Disordered" evidence="1">
    <location>
        <begin position="194"/>
        <end position="217"/>
    </location>
</feature>
<evidence type="ECO:0000313" key="3">
    <source>
        <dbReference type="Proteomes" id="UP000298652"/>
    </source>
</evidence>
<dbReference type="Gramene" id="TKW02502">
    <property type="protein sequence ID" value="TKW02502"/>
    <property type="gene ID" value="SEVIR_8G246868v2"/>
</dbReference>
<sequence length="240" mass="27327">MDVSSLLFICRMDPASSYNLEIRITARHTRCRWFILDKVVDADRTNFVDLVAEVENKYPYAYGDVVRLFYFCIETQMNIQVCNDHDLLDMFAKHKASKCCFLTLSYHSPSTEPLEIPPWDFSCYSKSVDTPFTPSMPCPSIPQPSHTQSETEDDEYLANPNPSNEHVGVDEEGLYIDLGPQQPPPPIPQSQGCNIERNGSDAETYCETNSDDESVSDDENYEMEDCYIKMCMLFLSVSCA</sequence>
<reference evidence="2" key="1">
    <citation type="submission" date="2019-03" db="EMBL/GenBank/DDBJ databases">
        <title>WGS assembly of Setaria viridis.</title>
        <authorList>
            <person name="Huang P."/>
            <person name="Jenkins J."/>
            <person name="Grimwood J."/>
            <person name="Barry K."/>
            <person name="Healey A."/>
            <person name="Mamidi S."/>
            <person name="Sreedasyam A."/>
            <person name="Shu S."/>
            <person name="Feldman M."/>
            <person name="Wu J."/>
            <person name="Yu Y."/>
            <person name="Chen C."/>
            <person name="Johnson J."/>
            <person name="Rokhsar D."/>
            <person name="Baxter I."/>
            <person name="Schmutz J."/>
            <person name="Brutnell T."/>
            <person name="Kellogg E."/>
        </authorList>
    </citation>
    <scope>NUCLEOTIDE SEQUENCE [LARGE SCALE GENOMIC DNA]</scope>
</reference>
<feature type="region of interest" description="Disordered" evidence="1">
    <location>
        <begin position="135"/>
        <end position="158"/>
    </location>
</feature>